<reference evidence="2" key="2">
    <citation type="submission" date="2016-05" db="EMBL/GenBank/DDBJ databases">
        <title>Comparative analysis highlights variable genome content of wheat rusts and divergence of the mating loci.</title>
        <authorList>
            <person name="Cuomo C.A."/>
            <person name="Bakkeren G."/>
            <person name="Szabo L."/>
            <person name="Khalil H."/>
            <person name="Joly D."/>
            <person name="Goldberg J."/>
            <person name="Young S."/>
            <person name="Zeng Q."/>
            <person name="Fellers J."/>
        </authorList>
    </citation>
    <scope>NUCLEOTIDE SEQUENCE [LARGE SCALE GENOMIC DNA]</scope>
    <source>
        <strain evidence="2">1-1 BBBD Race 1</strain>
    </source>
</reference>
<proteinExistence type="predicted"/>
<reference evidence="3 4" key="3">
    <citation type="journal article" date="2017" name="G3 (Bethesda)">
        <title>Comparative analysis highlights variable genome content of wheat rusts and divergence of the mating loci.</title>
        <authorList>
            <person name="Cuomo C.A."/>
            <person name="Bakkeren G."/>
            <person name="Khalil H.B."/>
            <person name="Panwar V."/>
            <person name="Joly D."/>
            <person name="Linning R."/>
            <person name="Sakthikumar S."/>
            <person name="Song X."/>
            <person name="Adiconis X."/>
            <person name="Fan L."/>
            <person name="Goldberg J.M."/>
            <person name="Levin J.Z."/>
            <person name="Young S."/>
            <person name="Zeng Q."/>
            <person name="Anikster Y."/>
            <person name="Bruce M."/>
            <person name="Wang M."/>
            <person name="Yin C."/>
            <person name="McCallum B."/>
            <person name="Szabo L.J."/>
            <person name="Hulbert S."/>
            <person name="Chen X."/>
            <person name="Fellers J.P."/>
        </authorList>
    </citation>
    <scope>NUCLEOTIDE SEQUENCE</scope>
    <source>
        <strain evidence="3">isolate 1-1 / race 1 (BBBD)</strain>
        <strain evidence="4">Isolate 1-1 / race 1 (BBBD)</strain>
    </source>
</reference>
<evidence type="ECO:0000256" key="1">
    <source>
        <dbReference type="SAM" id="SignalP"/>
    </source>
</evidence>
<dbReference type="EnsemblFungi" id="PTTG_28972-t43_1">
    <property type="protein sequence ID" value="PTTG_28972-t43_1-p1"/>
    <property type="gene ID" value="PTTG_28972"/>
</dbReference>
<feature type="non-terminal residue" evidence="2">
    <location>
        <position position="261"/>
    </location>
</feature>
<dbReference type="OrthoDB" id="2498658at2759"/>
<evidence type="ECO:0000313" key="2">
    <source>
        <dbReference type="EMBL" id="OAV88632.1"/>
    </source>
</evidence>
<accession>A0A180G8I0</accession>
<reference evidence="3" key="4">
    <citation type="submission" date="2025-05" db="UniProtKB">
        <authorList>
            <consortium name="EnsemblFungi"/>
        </authorList>
    </citation>
    <scope>IDENTIFICATION</scope>
    <source>
        <strain evidence="3">isolate 1-1 / race 1 (BBBD)</strain>
    </source>
</reference>
<reference evidence="2" key="1">
    <citation type="submission" date="2009-11" db="EMBL/GenBank/DDBJ databases">
        <authorList>
            <consortium name="The Broad Institute Genome Sequencing Platform"/>
            <person name="Ward D."/>
            <person name="Feldgarden M."/>
            <person name="Earl A."/>
            <person name="Young S.K."/>
            <person name="Zeng Q."/>
            <person name="Koehrsen M."/>
            <person name="Alvarado L."/>
            <person name="Berlin A."/>
            <person name="Bochicchio J."/>
            <person name="Borenstein D."/>
            <person name="Chapman S.B."/>
            <person name="Chen Z."/>
            <person name="Engels R."/>
            <person name="Freedman E."/>
            <person name="Gellesch M."/>
            <person name="Goldberg J."/>
            <person name="Griggs A."/>
            <person name="Gujja S."/>
            <person name="Heilman E."/>
            <person name="Heiman D."/>
            <person name="Hepburn T."/>
            <person name="Howarth C."/>
            <person name="Jen D."/>
            <person name="Larson L."/>
            <person name="Lewis B."/>
            <person name="Mehta T."/>
            <person name="Park D."/>
            <person name="Pearson M."/>
            <person name="Roberts A."/>
            <person name="Saif S."/>
            <person name="Shea T."/>
            <person name="Shenoy N."/>
            <person name="Sisk P."/>
            <person name="Stolte C."/>
            <person name="Sykes S."/>
            <person name="Thomson T."/>
            <person name="Walk T."/>
            <person name="White J."/>
            <person name="Yandava C."/>
            <person name="Izard J."/>
            <person name="Baranova O.V."/>
            <person name="Blanton J.M."/>
            <person name="Tanner A.C."/>
            <person name="Dewhirst F.E."/>
            <person name="Haas B."/>
            <person name="Nusbaum C."/>
            <person name="Birren B."/>
        </authorList>
    </citation>
    <scope>NUCLEOTIDE SEQUENCE [LARGE SCALE GENOMIC DNA]</scope>
    <source>
        <strain evidence="2">1-1 BBBD Race 1</strain>
    </source>
</reference>
<dbReference type="Proteomes" id="UP000005240">
    <property type="component" value="Unassembled WGS sequence"/>
</dbReference>
<dbReference type="EMBL" id="ADAS02000163">
    <property type="protein sequence ID" value="OAV88632.1"/>
    <property type="molecule type" value="Genomic_DNA"/>
</dbReference>
<sequence length="261" mass="30870">MGAHSNCLKLSALLFAFFFLKAVQGSYLWGKLNWTQQSEDLTEKLIAEISQEDNGHSVTHILRSPSYNPSWTEQQDAKKHILGIIQMGNHRMIEPEKSGWEKQKMMKEDFNSLKHFSRGFSKLPQRLGDLFKDEDSKYDLCYGNFYRLKEIHTTMENLLPAFQVENSIIPNYKEIEDIFTRLLQELLGTVVQMSPTIKSESLHSRFLYLQRTMFETIYYFFKYQLIGVHEFVTLFRKHNTIFEFSKLVFQSYRHQQHLISS</sequence>
<evidence type="ECO:0000313" key="4">
    <source>
        <dbReference type="Proteomes" id="UP000005240"/>
    </source>
</evidence>
<feature type="chain" id="PRO_5008109654" evidence="1">
    <location>
        <begin position="26"/>
        <end position="261"/>
    </location>
</feature>
<evidence type="ECO:0000313" key="3">
    <source>
        <dbReference type="EnsemblFungi" id="PTTG_28972-t43_1-p1"/>
    </source>
</evidence>
<keyword evidence="4" id="KW-1185">Reference proteome</keyword>
<protein>
    <submittedName>
        <fullName evidence="2 3">Uncharacterized protein</fullName>
    </submittedName>
</protein>
<name>A0A180G8I0_PUCT1</name>
<feature type="signal peptide" evidence="1">
    <location>
        <begin position="1"/>
        <end position="25"/>
    </location>
</feature>
<dbReference type="VEuPathDB" id="FungiDB:PTTG_28972"/>
<organism evidence="2">
    <name type="scientific">Puccinia triticina (isolate 1-1 / race 1 (BBBD))</name>
    <name type="common">Brown leaf rust fungus</name>
    <dbReference type="NCBI Taxonomy" id="630390"/>
    <lineage>
        <taxon>Eukaryota</taxon>
        <taxon>Fungi</taxon>
        <taxon>Dikarya</taxon>
        <taxon>Basidiomycota</taxon>
        <taxon>Pucciniomycotina</taxon>
        <taxon>Pucciniomycetes</taxon>
        <taxon>Pucciniales</taxon>
        <taxon>Pucciniaceae</taxon>
        <taxon>Puccinia</taxon>
    </lineage>
</organism>
<dbReference type="AlphaFoldDB" id="A0A180G8I0"/>
<gene>
    <name evidence="2" type="ORF">PTTG_28972</name>
</gene>
<keyword evidence="1" id="KW-0732">Signal</keyword>